<dbReference type="SUPFAM" id="SSF52058">
    <property type="entry name" value="L domain-like"/>
    <property type="match status" value="2"/>
</dbReference>
<evidence type="ECO:0000256" key="5">
    <source>
        <dbReference type="ARBA" id="ARBA00022692"/>
    </source>
</evidence>
<dbReference type="FunFam" id="3.80.10.10:FF:000095">
    <property type="entry name" value="LRR receptor-like serine/threonine-protein kinase GSO1"/>
    <property type="match status" value="3"/>
</dbReference>
<evidence type="ECO:0000256" key="9">
    <source>
        <dbReference type="ARBA" id="ARBA00023136"/>
    </source>
</evidence>
<gene>
    <name evidence="16" type="primary">LOC105061151</name>
</gene>
<dbReference type="SUPFAM" id="SSF52047">
    <property type="entry name" value="RNI-like"/>
    <property type="match status" value="1"/>
</dbReference>
<dbReference type="Pfam" id="PF23598">
    <property type="entry name" value="LRR_14"/>
    <property type="match status" value="1"/>
</dbReference>
<reference evidence="16" key="1">
    <citation type="submission" date="2025-08" db="UniProtKB">
        <authorList>
            <consortium name="RefSeq"/>
        </authorList>
    </citation>
    <scope>IDENTIFICATION</scope>
</reference>
<dbReference type="Pfam" id="PF08263">
    <property type="entry name" value="LRRNT_2"/>
    <property type="match status" value="1"/>
</dbReference>
<keyword evidence="10" id="KW-0325">Glycoprotein</keyword>
<evidence type="ECO:0000256" key="3">
    <source>
        <dbReference type="ARBA" id="ARBA00022475"/>
    </source>
</evidence>
<keyword evidence="5 11" id="KW-0812">Transmembrane</keyword>
<evidence type="ECO:0000256" key="4">
    <source>
        <dbReference type="ARBA" id="ARBA00022614"/>
    </source>
</evidence>
<evidence type="ECO:0000256" key="11">
    <source>
        <dbReference type="SAM" id="Phobius"/>
    </source>
</evidence>
<evidence type="ECO:0000256" key="7">
    <source>
        <dbReference type="ARBA" id="ARBA00022737"/>
    </source>
</evidence>
<dbReference type="AlphaFoldDB" id="A0A6J0PAX6"/>
<dbReference type="InParanoid" id="A0A6J0PAX6"/>
<name>A0A6J0PAX6_ELAGV</name>
<evidence type="ECO:0000256" key="12">
    <source>
        <dbReference type="SAM" id="SignalP"/>
    </source>
</evidence>
<evidence type="ECO:0000259" key="13">
    <source>
        <dbReference type="Pfam" id="PF08263"/>
    </source>
</evidence>
<dbReference type="RefSeq" id="XP_019701563.1">
    <property type="nucleotide sequence ID" value="XM_019846004.1"/>
</dbReference>
<comment type="similarity">
    <text evidence="2">Belongs to the RLP family.</text>
</comment>
<dbReference type="InterPro" id="IPR032675">
    <property type="entry name" value="LRR_dom_sf"/>
</dbReference>
<sequence>MAVCSSSCSNASSLLMHVMLIVLFLLCLCLGGRDGSMVEGSCIESERRALLSIKEDMHDPAPWLSSWEGQDCCRWREVGCNNITGHVVKLDLRYPYDIFVQYETMKFPGPSKVNPSLHDLMHLKHLDLSMNNFFGAPIPKFIGSLVHLEYLNFSYAGFSGTIPPELGNLSNLQFLDISWNGDIFYDYGWALHADSLRWLSNIPSLQLLGLDGVNLSKAANWFHDINMLPFLLDLHLSDTSLPVASASMSHVNLTSLTMFDLSWNYHLNATIPHWLFNISNLVHLDLGRCGLPDRLLFSIGDLQHLKILNLFGNQITREFFPNLASLSHLEHLDMSRNKISGKVPKSIEKLHNLVELDLSDNKNISGEIPEFIGNLIHLQVLDLSGNEISGEIPKIIGNLIHLQTLDLSENKINGEIPDLFDKLHRLHDLRLSRNCITGTIQRFIRNQCKLNILQTLDLSYNNISGEIPKILGQLSALQSLQLFSNSFTGHLTEAHFANLTRLEVLYLSCNSFQLNLSHQWVPPFNVKYLGIQSCHLGPKFPTWLRTQTNLEELWLCKNNISDGFPTWFWDLKNIHYLNVSHNSMTGQLPTSLGGQRYTIFDVSFNNIHGPIPELDPLGLYIMILSNNSFSGPIPLSFGTAMNLEVFILSNNHINGSIPKSLCNLSSLEVLDLSNNNLSGGIRLFFSSLASLEVLDLSNNKLSGELHHYQCKPREQMTDSQKDNKLEHSSDSMACPANLQSLHLRKNKFSGNLPLWLKYCKQLVVLDFSENRFSGNLPVWIGESLRSLRVLSLRSNFFNGSIPVQLSHLTSLQVLDLACNNFSGALPPSFGNFSTMMKIQNADKPMLSDFNAYYTEGLLMTPKGIEIKYTSVLSLVMSIDLSLNNLSEVIPTELVNLHGLRFLNLSNNHFTGRIPRHIGDLRQLESLDLSVNTLSGMIPSSISSMYSLSHLNLSNNNLSGRIPWGNQLQTLCDPSIYSGNPDLRGWPLPGCFNDAPLSSPFQTRALEEEPRNGDESEMIWLYTFSALGFVVGLWGFVYVLMIKRAIRIAYFHLIDMTYDYINLQLAMRFAKLKSMLPILMNNTQG</sequence>
<dbReference type="Gene3D" id="3.80.10.10">
    <property type="entry name" value="Ribonuclease Inhibitor"/>
    <property type="match status" value="4"/>
</dbReference>
<feature type="signal peptide" evidence="12">
    <location>
        <begin position="1"/>
        <end position="31"/>
    </location>
</feature>
<proteinExistence type="inferred from homology"/>
<evidence type="ECO:0000256" key="6">
    <source>
        <dbReference type="ARBA" id="ARBA00022729"/>
    </source>
</evidence>
<dbReference type="InterPro" id="IPR001611">
    <property type="entry name" value="Leu-rich_rpt"/>
</dbReference>
<dbReference type="PRINTS" id="PR00019">
    <property type="entry name" value="LEURICHRPT"/>
</dbReference>
<dbReference type="GO" id="GO:0005886">
    <property type="term" value="C:plasma membrane"/>
    <property type="evidence" value="ECO:0007669"/>
    <property type="project" value="UniProtKB-SubCell"/>
</dbReference>
<keyword evidence="4" id="KW-0433">Leucine-rich repeat</keyword>
<dbReference type="Proteomes" id="UP000504607">
    <property type="component" value="Unplaced"/>
</dbReference>
<evidence type="ECO:0000259" key="14">
    <source>
        <dbReference type="Pfam" id="PF23598"/>
    </source>
</evidence>
<dbReference type="Pfam" id="PF00560">
    <property type="entry name" value="LRR_1"/>
    <property type="match status" value="11"/>
</dbReference>
<feature type="transmembrane region" description="Helical" evidence="11">
    <location>
        <begin position="1018"/>
        <end position="1040"/>
    </location>
</feature>
<dbReference type="PROSITE" id="PS51450">
    <property type="entry name" value="LRR"/>
    <property type="match status" value="3"/>
</dbReference>
<dbReference type="SMART" id="SM00369">
    <property type="entry name" value="LRR_TYP"/>
    <property type="match status" value="11"/>
</dbReference>
<evidence type="ECO:0000256" key="2">
    <source>
        <dbReference type="ARBA" id="ARBA00009592"/>
    </source>
</evidence>
<dbReference type="Pfam" id="PF13855">
    <property type="entry name" value="LRR_8"/>
    <property type="match status" value="1"/>
</dbReference>
<keyword evidence="9 11" id="KW-0472">Membrane</keyword>
<dbReference type="PANTHER" id="PTHR48063">
    <property type="entry name" value="LRR RECEPTOR-LIKE KINASE"/>
    <property type="match status" value="1"/>
</dbReference>
<dbReference type="InterPro" id="IPR003591">
    <property type="entry name" value="Leu-rich_rpt_typical-subtyp"/>
</dbReference>
<dbReference type="PANTHER" id="PTHR48063:SF112">
    <property type="entry name" value="RECEPTOR LIKE PROTEIN 30-LIKE"/>
    <property type="match status" value="1"/>
</dbReference>
<keyword evidence="7" id="KW-0677">Repeat</keyword>
<keyword evidence="15" id="KW-1185">Reference proteome</keyword>
<keyword evidence="8 11" id="KW-1133">Transmembrane helix</keyword>
<accession>A0A6J0PAX6</accession>
<organism evidence="15 16">
    <name type="scientific">Elaeis guineensis var. tenera</name>
    <name type="common">Oil palm</name>
    <dbReference type="NCBI Taxonomy" id="51953"/>
    <lineage>
        <taxon>Eukaryota</taxon>
        <taxon>Viridiplantae</taxon>
        <taxon>Streptophyta</taxon>
        <taxon>Embryophyta</taxon>
        <taxon>Tracheophyta</taxon>
        <taxon>Spermatophyta</taxon>
        <taxon>Magnoliopsida</taxon>
        <taxon>Liliopsida</taxon>
        <taxon>Arecaceae</taxon>
        <taxon>Arecoideae</taxon>
        <taxon>Cocoseae</taxon>
        <taxon>Elaeidinae</taxon>
        <taxon>Elaeis</taxon>
    </lineage>
</organism>
<keyword evidence="6 12" id="KW-0732">Signal</keyword>
<dbReference type="InterPro" id="IPR046956">
    <property type="entry name" value="RLP23-like"/>
</dbReference>
<comment type="subcellular location">
    <subcellularLocation>
        <location evidence="1">Cell membrane</location>
        <topology evidence="1">Single-pass type I membrane protein</topology>
    </subcellularLocation>
</comment>
<evidence type="ECO:0000256" key="10">
    <source>
        <dbReference type="ARBA" id="ARBA00023180"/>
    </source>
</evidence>
<keyword evidence="3" id="KW-1003">Cell membrane</keyword>
<evidence type="ECO:0000256" key="1">
    <source>
        <dbReference type="ARBA" id="ARBA00004251"/>
    </source>
</evidence>
<feature type="domain" description="Leucine-rich repeat-containing N-terminal plant-type" evidence="13">
    <location>
        <begin position="44"/>
        <end position="81"/>
    </location>
</feature>
<feature type="domain" description="Disease resistance R13L4/SHOC-2-like LRR" evidence="14">
    <location>
        <begin position="356"/>
        <end position="558"/>
    </location>
</feature>
<dbReference type="InterPro" id="IPR013210">
    <property type="entry name" value="LRR_N_plant-typ"/>
</dbReference>
<dbReference type="OrthoDB" id="1060944at2759"/>
<evidence type="ECO:0000313" key="15">
    <source>
        <dbReference type="Proteomes" id="UP000504607"/>
    </source>
</evidence>
<feature type="chain" id="PRO_5027054357" evidence="12">
    <location>
        <begin position="32"/>
        <end position="1084"/>
    </location>
</feature>
<evidence type="ECO:0000313" key="16">
    <source>
        <dbReference type="RefSeq" id="XP_019701563.1"/>
    </source>
</evidence>
<dbReference type="SMART" id="SM00365">
    <property type="entry name" value="LRR_SD22"/>
    <property type="match status" value="7"/>
</dbReference>
<dbReference type="InterPro" id="IPR055414">
    <property type="entry name" value="LRR_R13L4/SHOC2-like"/>
</dbReference>
<dbReference type="Pfam" id="PF13516">
    <property type="entry name" value="LRR_6"/>
    <property type="match status" value="2"/>
</dbReference>
<evidence type="ECO:0000256" key="8">
    <source>
        <dbReference type="ARBA" id="ARBA00022989"/>
    </source>
</evidence>
<protein>
    <submittedName>
        <fullName evidence="16">Receptor-like protein EIX2</fullName>
    </submittedName>
</protein>